<dbReference type="AlphaFoldDB" id="A0A023X353"/>
<accession>A0A023X353</accession>
<sequence>MANDATADSRIKVRRVTSVHANWSEQGELTAGKFSVQLILDNGALEQLVMPTAQDVKVLVKLLDSSDTVFFDVERGVISFNNV</sequence>
<reference evidence="2" key="2">
    <citation type="submission" date="2023-11" db="EMBL/GenBank/DDBJ databases">
        <title>MicrobeMod: A computational toolkit for identifying prokaryotic methylation and restriction-modification with nanopore sequencing.</title>
        <authorList>
            <person name="Crits-Christoph A."/>
            <person name="Kang S.C."/>
            <person name="Lee H."/>
            <person name="Ostrov N."/>
        </authorList>
    </citation>
    <scope>NUCLEOTIDE SEQUENCE</scope>
    <source>
        <strain evidence="2">ATCC 51242</strain>
    </source>
</reference>
<dbReference type="STRING" id="42256.RradSPS_1216"/>
<dbReference type="RefSeq" id="WP_038681387.1">
    <property type="nucleotide sequence ID" value="NZ_CP007514.1"/>
</dbReference>
<name>A0A023X353_RUBRA</name>
<dbReference type="HOGENOM" id="CLU_167391_0_0_11"/>
<dbReference type="EMBL" id="CP007514">
    <property type="protein sequence ID" value="AHY46499.1"/>
    <property type="molecule type" value="Genomic_DNA"/>
</dbReference>
<dbReference type="KEGG" id="rrd:RradSPS_1216"/>
<evidence type="ECO:0000313" key="3">
    <source>
        <dbReference type="Proteomes" id="UP000025229"/>
    </source>
</evidence>
<evidence type="ECO:0000313" key="1">
    <source>
        <dbReference type="EMBL" id="AHY46499.1"/>
    </source>
</evidence>
<dbReference type="eggNOG" id="ENOG50345X5">
    <property type="taxonomic scope" value="Bacteria"/>
</dbReference>
<dbReference type="OrthoDB" id="5244773at2"/>
<reference evidence="1 3" key="1">
    <citation type="submission" date="2014-03" db="EMBL/GenBank/DDBJ databases">
        <title>Complete genome sequence of the Radio-Resistant Rubrobacter radiotolerans RSPS-4.</title>
        <authorList>
            <person name="Egas C.C."/>
            <person name="Barroso C.C."/>
            <person name="Froufe H.J.C."/>
            <person name="Pacheco J.J."/>
            <person name="Albuquerque L.L."/>
            <person name="da Costa M.M.S."/>
        </authorList>
    </citation>
    <scope>NUCLEOTIDE SEQUENCE [LARGE SCALE GENOMIC DNA]</scope>
    <source>
        <strain evidence="1 3">RSPS-4</strain>
    </source>
</reference>
<proteinExistence type="predicted"/>
<dbReference type="Proteomes" id="UP001281130">
    <property type="component" value="Unassembled WGS sequence"/>
</dbReference>
<keyword evidence="3" id="KW-1185">Reference proteome</keyword>
<organism evidence="1 3">
    <name type="scientific">Rubrobacter radiotolerans</name>
    <name type="common">Arthrobacter radiotolerans</name>
    <dbReference type="NCBI Taxonomy" id="42256"/>
    <lineage>
        <taxon>Bacteria</taxon>
        <taxon>Bacillati</taxon>
        <taxon>Actinomycetota</taxon>
        <taxon>Rubrobacteria</taxon>
        <taxon>Rubrobacterales</taxon>
        <taxon>Rubrobacteraceae</taxon>
        <taxon>Rubrobacter</taxon>
    </lineage>
</organism>
<evidence type="ECO:0000313" key="2">
    <source>
        <dbReference type="EMBL" id="MDX5893906.1"/>
    </source>
</evidence>
<gene>
    <name evidence="1" type="ORF">RradSPS_1216</name>
    <name evidence="2" type="ORF">SIL72_07655</name>
</gene>
<protein>
    <submittedName>
        <fullName evidence="1">Uncharacterized protein</fullName>
    </submittedName>
</protein>
<dbReference type="Proteomes" id="UP000025229">
    <property type="component" value="Chromosome"/>
</dbReference>
<dbReference type="EMBL" id="JAWXXX010000001">
    <property type="protein sequence ID" value="MDX5893906.1"/>
    <property type="molecule type" value="Genomic_DNA"/>
</dbReference>